<evidence type="ECO:0000256" key="4">
    <source>
        <dbReference type="ARBA" id="ARBA00022490"/>
    </source>
</evidence>
<evidence type="ECO:0000256" key="7">
    <source>
        <dbReference type="PROSITE-ProRule" id="PRU00339"/>
    </source>
</evidence>
<evidence type="ECO:0000256" key="1">
    <source>
        <dbReference type="ARBA" id="ARBA00004496"/>
    </source>
</evidence>
<dbReference type="Pfam" id="PF00564">
    <property type="entry name" value="PB1"/>
    <property type="match status" value="1"/>
</dbReference>
<dbReference type="InterPro" id="IPR051864">
    <property type="entry name" value="NCF2_NOXA1"/>
</dbReference>
<feature type="compositionally biased region" description="Basic and acidic residues" evidence="8">
    <location>
        <begin position="367"/>
        <end position="397"/>
    </location>
</feature>
<reference evidence="10 11" key="1">
    <citation type="journal article" date="2013" name="PLoS Genet.">
        <title>The genome and development-dependent transcriptomes of Pyronema confluens: a window into fungal evolution.</title>
        <authorList>
            <person name="Traeger S."/>
            <person name="Altegoer F."/>
            <person name="Freitag M."/>
            <person name="Gabaldon T."/>
            <person name="Kempken F."/>
            <person name="Kumar A."/>
            <person name="Marcet-Houben M."/>
            <person name="Poggeler S."/>
            <person name="Stajich J.E."/>
            <person name="Nowrousian M."/>
        </authorList>
    </citation>
    <scope>NUCLEOTIDE SEQUENCE [LARGE SCALE GENOMIC DNA]</scope>
    <source>
        <strain evidence="11">CBS 100304</strain>
        <tissue evidence="10">Vegetative mycelium</tissue>
    </source>
</reference>
<name>U4LQF3_PYROM</name>
<keyword evidence="4" id="KW-0963">Cytoplasm</keyword>
<comment type="similarity">
    <text evidence="2">Belongs to the NCF2/NOXA1 family.</text>
</comment>
<dbReference type="InterPro" id="IPR000270">
    <property type="entry name" value="PB1_dom"/>
</dbReference>
<dbReference type="SUPFAM" id="SSF54277">
    <property type="entry name" value="CAD &amp; PB1 domains"/>
    <property type="match status" value="1"/>
</dbReference>
<dbReference type="OrthoDB" id="9450131at2759"/>
<dbReference type="AlphaFoldDB" id="U4LQF3"/>
<comment type="subcellular location">
    <subcellularLocation>
        <location evidence="1">Cytoplasm</location>
    </subcellularLocation>
</comment>
<keyword evidence="11" id="KW-1185">Reference proteome</keyword>
<dbReference type="Proteomes" id="UP000018144">
    <property type="component" value="Unassembled WGS sequence"/>
</dbReference>
<accession>U4LQF3</accession>
<dbReference type="InterPro" id="IPR019734">
    <property type="entry name" value="TPR_rpt"/>
</dbReference>
<evidence type="ECO:0000256" key="5">
    <source>
        <dbReference type="ARBA" id="ARBA00022737"/>
    </source>
</evidence>
<dbReference type="EMBL" id="HF935615">
    <property type="protein sequence ID" value="CCX31570.1"/>
    <property type="molecule type" value="Genomic_DNA"/>
</dbReference>
<dbReference type="InterPro" id="IPR011990">
    <property type="entry name" value="TPR-like_helical_dom_sf"/>
</dbReference>
<sequence>MSLKQEIESWVEALSYYDVQDYEKALEVFEQNADTSKIYFNVGMIHATLGEHDKAVEAYQRATKLDSFLAVAYFQMGVSNFLLGEFAEAMTNFNDALLYLRGNTLIDYEQLGLKFKLYSCEVLFNRGLCYIYDQQHELGMKDLEYAAKEKQVEDHNVIDEAIREQAEGYTVFSVGVGVLYRPNESKVRNVATKDYLGKARLVAASDAQNAFTGFHGAEVKRQEMTQTAAQDERSPSEISFAASNLVKKDLVSRRDDADTKDRGGFPPTPPPENEFTPSKPMRANTVAAPGRETPGMQGGRSMSIRDQERRDQSQSRAGSERGGDPRGLEPGYGPPRRTQTSVVPEPRRAYSARNAPPSTSSRSGSIRGDRPPMRDLERDRSQIREPPREQSRRRNDYADEIESNPYNDDLYDMYGSERREPSVAPSRRGPGSVRRQQSTRRYEDDEYASDAYEGSSFDEEEAFEMLDSRSVRSGSSRRPDVKKIKIKAHGEIDTRMIIITTGVDYAEFVRRLQEKFGYRKNVRCKIQDEDGDGMISLSDQEDLDNAISAAKRLARRERSEFGRLEIWVQEIK</sequence>
<evidence type="ECO:0000256" key="6">
    <source>
        <dbReference type="ARBA" id="ARBA00022803"/>
    </source>
</evidence>
<evidence type="ECO:0000256" key="2">
    <source>
        <dbReference type="ARBA" id="ARBA00008051"/>
    </source>
</evidence>
<dbReference type="PROSITE" id="PS50293">
    <property type="entry name" value="TPR_REGION"/>
    <property type="match status" value="1"/>
</dbReference>
<evidence type="ECO:0000313" key="11">
    <source>
        <dbReference type="Proteomes" id="UP000018144"/>
    </source>
</evidence>
<feature type="region of interest" description="Disordered" evidence="8">
    <location>
        <begin position="249"/>
        <end position="454"/>
    </location>
</feature>
<dbReference type="PROSITE" id="PS50005">
    <property type="entry name" value="TPR"/>
    <property type="match status" value="1"/>
</dbReference>
<evidence type="ECO:0000256" key="3">
    <source>
        <dbReference type="ARBA" id="ARBA00022443"/>
    </source>
</evidence>
<dbReference type="Gene3D" id="3.10.20.90">
    <property type="entry name" value="Phosphatidylinositol 3-kinase Catalytic Subunit, Chain A, domain 1"/>
    <property type="match status" value="1"/>
</dbReference>
<gene>
    <name evidence="10" type="ORF">PCON_11011</name>
</gene>
<feature type="domain" description="PB1" evidence="9">
    <location>
        <begin position="481"/>
        <end position="571"/>
    </location>
</feature>
<dbReference type="eggNOG" id="KOG4225">
    <property type="taxonomic scope" value="Eukaryota"/>
</dbReference>
<proteinExistence type="inferred from homology"/>
<evidence type="ECO:0000259" key="9">
    <source>
        <dbReference type="PROSITE" id="PS51745"/>
    </source>
</evidence>
<dbReference type="PANTHER" id="PTHR15175">
    <property type="entry name" value="NEUTROPHIL CYTOSOLIC FACTOR 2, NEUTROPHIL NADPH OXIDASE FACTOR 2"/>
    <property type="match status" value="1"/>
</dbReference>
<feature type="repeat" description="TPR" evidence="7">
    <location>
        <begin position="36"/>
        <end position="69"/>
    </location>
</feature>
<protein>
    <submittedName>
        <fullName evidence="10">Similar to Neutrophil cytosol factor 2 acc. no. O77775</fullName>
    </submittedName>
</protein>
<dbReference type="PANTHER" id="PTHR15175:SF0">
    <property type="entry name" value="SH3 DOMAIN-CONTAINING PROTEIN C23A1.17"/>
    <property type="match status" value="1"/>
</dbReference>
<dbReference type="Gene3D" id="1.25.40.10">
    <property type="entry name" value="Tetratricopeptide repeat domain"/>
    <property type="match status" value="1"/>
</dbReference>
<keyword evidence="3" id="KW-0728">SH3 domain</keyword>
<dbReference type="SMART" id="SM00028">
    <property type="entry name" value="TPR"/>
    <property type="match status" value="3"/>
</dbReference>
<dbReference type="Pfam" id="PF13181">
    <property type="entry name" value="TPR_8"/>
    <property type="match status" value="1"/>
</dbReference>
<keyword evidence="6 7" id="KW-0802">TPR repeat</keyword>
<evidence type="ECO:0000313" key="10">
    <source>
        <dbReference type="EMBL" id="CCX31570.1"/>
    </source>
</evidence>
<feature type="compositionally biased region" description="Basic and acidic residues" evidence="8">
    <location>
        <begin position="303"/>
        <end position="327"/>
    </location>
</feature>
<dbReference type="FunFam" id="1.25.40.10:FF:000017">
    <property type="entry name" value="NADPH oxidase regulator NoxR"/>
    <property type="match status" value="1"/>
</dbReference>
<evidence type="ECO:0000256" key="8">
    <source>
        <dbReference type="SAM" id="MobiDB-lite"/>
    </source>
</evidence>
<keyword evidence="5" id="KW-0677">Repeat</keyword>
<dbReference type="PROSITE" id="PS51745">
    <property type="entry name" value="PB1"/>
    <property type="match status" value="1"/>
</dbReference>
<dbReference type="STRING" id="1076935.U4LQF3"/>
<dbReference type="SUPFAM" id="SSF48452">
    <property type="entry name" value="TPR-like"/>
    <property type="match status" value="1"/>
</dbReference>
<feature type="compositionally biased region" description="Basic and acidic residues" evidence="8">
    <location>
        <begin position="249"/>
        <end position="263"/>
    </location>
</feature>
<dbReference type="GO" id="GO:0005737">
    <property type="term" value="C:cytoplasm"/>
    <property type="evidence" value="ECO:0007669"/>
    <property type="project" value="UniProtKB-SubCell"/>
</dbReference>
<dbReference type="OMA" id="MGKIEIW"/>
<dbReference type="SMART" id="SM00666">
    <property type="entry name" value="PB1"/>
    <property type="match status" value="1"/>
</dbReference>
<organism evidence="10 11">
    <name type="scientific">Pyronema omphalodes (strain CBS 100304)</name>
    <name type="common">Pyronema confluens</name>
    <dbReference type="NCBI Taxonomy" id="1076935"/>
    <lineage>
        <taxon>Eukaryota</taxon>
        <taxon>Fungi</taxon>
        <taxon>Dikarya</taxon>
        <taxon>Ascomycota</taxon>
        <taxon>Pezizomycotina</taxon>
        <taxon>Pezizomycetes</taxon>
        <taxon>Pezizales</taxon>
        <taxon>Pyronemataceae</taxon>
        <taxon>Pyronema</taxon>
    </lineage>
</organism>
<dbReference type="InterPro" id="IPR053793">
    <property type="entry name" value="PB1-like"/>
</dbReference>